<evidence type="ECO:0000256" key="7">
    <source>
        <dbReference type="ARBA" id="ARBA00022840"/>
    </source>
</evidence>
<dbReference type="OrthoDB" id="432234at2759"/>
<keyword evidence="16" id="KW-0479">Metal-binding</keyword>
<comment type="catalytic activity">
    <reaction evidence="14 15">
        <text>ATP + H2O = ADP + phosphate + H(+)</text>
        <dbReference type="Rhea" id="RHEA:13065"/>
        <dbReference type="ChEBI" id="CHEBI:15377"/>
        <dbReference type="ChEBI" id="CHEBI:15378"/>
        <dbReference type="ChEBI" id="CHEBI:30616"/>
        <dbReference type="ChEBI" id="CHEBI:43474"/>
        <dbReference type="ChEBI" id="CHEBI:456216"/>
        <dbReference type="EC" id="5.6.2.3"/>
    </reaction>
</comment>
<evidence type="ECO:0000256" key="1">
    <source>
        <dbReference type="ARBA" id="ARBA00001946"/>
    </source>
</evidence>
<comment type="similarity">
    <text evidence="15">Belongs to the helicase family. PIF1 subfamily.</text>
</comment>
<dbReference type="Pfam" id="PF21530">
    <property type="entry name" value="Pif1_2B_dom"/>
    <property type="match status" value="1"/>
</dbReference>
<evidence type="ECO:0000256" key="2">
    <source>
        <dbReference type="ARBA" id="ARBA00004604"/>
    </source>
</evidence>
<keyword evidence="9 15" id="KW-0496">Mitochondrion</keyword>
<evidence type="ECO:0000256" key="9">
    <source>
        <dbReference type="ARBA" id="ARBA00023128"/>
    </source>
</evidence>
<sequence length="873" mass="96715">MLGRAASAHAASKPRTPLEKQLFPSSSPAQNGNIEEQFKKARSTQSIGGFTSGVTNTFAKPPIPSKSSKPSHPAPLVSRSTNIKQSYPRVASSSSTASSSLSSIFGSRDSFRDSPDMIDLTEDLPRESKPAILMKQQSTPTPAVEFDENDFDDDDDIDIDFDYSVPMSMAAPPKPITQKQYLPEPSPYKLPQLPRQITPQHPTSSAQTWSSSPPSHKRTPPGVLKRKSGDELPSQEFKATEGEIPGPDPNPRAPKRRTLPWMQKKAEHNEILDLQDEDEEALADSSSTPSKLCFKCRESGHYAKDCTRRGSKYDYTPRHKQMPWNSTGSAIAQDKKRFKEMQKKKVADLSAGGGRVKPIAMAPITLSSEQQKVLDLVVNQSKSVFFTGSAGTGKSVLMRAIIAELRRKYMREPDRIAVTASTGLAACNIGGVTLHSFGGIGLGKEEVPVLVKKIRRNAKAKNRWIRTKILIVDEISMVDGDLFDKLEGIARAMRNNGRPFGGIQLVITGDFFQLPPVPDFENKTRGAKFAFDAGTWPTAIHHTIGLTEVFRQKDPVFANMLNEMRLGKITDETIAAFKKLSRPIPYEDGLAATELFPTRNEVENSNAFRMRNLQGQSMKFEARDTGTIMDIAMRDKLLSNMMAPKVLELKKGAQVMLIKNMDDGLVNGSLGTVMAFMDEKTFEMYDKRPELFQKEDDPELKSIRPQGTGMAYPLVKFAVADGSYREILVQPEEWKVELPSGEVQAQRAQIPLILAWALSIHKAQGQTLERVKIDLKKIFEKGQAYVALSRATSQAGLEVQNFDKTKVMAHPRVAQFYDSLYSVNKALKHPTVAKPPPAKKAMSYEEEFMIAEMESADAYGFDEEEAMAAAAYG</sequence>
<reference evidence="19 20" key="1">
    <citation type="journal article" date="2012" name="BMC Genomics">
        <title>Sequencing the genome of Marssonina brunnea reveals fungus-poplar co-evolution.</title>
        <authorList>
            <person name="Zhu S."/>
            <person name="Cao Y.-Z."/>
            <person name="Jiang C."/>
            <person name="Tan B.-Y."/>
            <person name="Wang Z."/>
            <person name="Feng S."/>
            <person name="Zhang L."/>
            <person name="Su X.-H."/>
            <person name="Brejova B."/>
            <person name="Vinar T."/>
            <person name="Xu M."/>
            <person name="Wang M.-X."/>
            <person name="Zhang S.-G."/>
            <person name="Huang M.-R."/>
            <person name="Wu R."/>
            <person name="Zhou Y."/>
        </authorList>
    </citation>
    <scope>NUCLEOTIDE SEQUENCE [LARGE SCALE GENOMIC DNA]</scope>
    <source>
        <strain evidence="19 20">MB_m1</strain>
    </source>
</reference>
<feature type="region of interest" description="Disordered" evidence="17">
    <location>
        <begin position="1"/>
        <end position="258"/>
    </location>
</feature>
<dbReference type="GO" id="GO:0043139">
    <property type="term" value="F:5'-3' DNA helicase activity"/>
    <property type="evidence" value="ECO:0007669"/>
    <property type="project" value="UniProtKB-UniRule"/>
</dbReference>
<accession>K1WPA9</accession>
<dbReference type="Pfam" id="PF00098">
    <property type="entry name" value="zf-CCHC"/>
    <property type="match status" value="1"/>
</dbReference>
<dbReference type="SMART" id="SM00343">
    <property type="entry name" value="ZnF_C2HC"/>
    <property type="match status" value="1"/>
</dbReference>
<evidence type="ECO:0000259" key="18">
    <source>
        <dbReference type="PROSITE" id="PS50158"/>
    </source>
</evidence>
<dbReference type="FunFam" id="3.40.50.300:FF:001226">
    <property type="entry name" value="ATP-dependent DNA helicase PIF1"/>
    <property type="match status" value="1"/>
</dbReference>
<keyword evidence="8 15" id="KW-0238">DNA-binding</keyword>
<keyword evidence="13 15" id="KW-0539">Nucleus</keyword>
<dbReference type="STRING" id="1072389.K1WPA9"/>
<dbReference type="GO" id="GO:0016887">
    <property type="term" value="F:ATP hydrolysis activity"/>
    <property type="evidence" value="ECO:0007669"/>
    <property type="project" value="RHEA"/>
</dbReference>
<keyword evidence="20" id="KW-1185">Reference proteome</keyword>
<dbReference type="InterPro" id="IPR051055">
    <property type="entry name" value="PIF1_helicase"/>
</dbReference>
<evidence type="ECO:0000256" key="15">
    <source>
        <dbReference type="HAMAP-Rule" id="MF_03176"/>
    </source>
</evidence>
<evidence type="ECO:0000256" key="13">
    <source>
        <dbReference type="ARBA" id="ARBA00023242"/>
    </source>
</evidence>
<dbReference type="SUPFAM" id="SSF57756">
    <property type="entry name" value="Retrovirus zinc finger-like domains"/>
    <property type="match status" value="1"/>
</dbReference>
<dbReference type="FunCoup" id="K1WPA9">
    <property type="interactions" value="777"/>
</dbReference>
<dbReference type="GO" id="GO:0008270">
    <property type="term" value="F:zinc ion binding"/>
    <property type="evidence" value="ECO:0007669"/>
    <property type="project" value="UniProtKB-KW"/>
</dbReference>
<dbReference type="GO" id="GO:0005524">
    <property type="term" value="F:ATP binding"/>
    <property type="evidence" value="ECO:0007669"/>
    <property type="project" value="UniProtKB-UniRule"/>
</dbReference>
<keyword evidence="3 15" id="KW-0547">Nucleotide-binding</keyword>
<keyword evidence="12 15" id="KW-0413">Isomerase</keyword>
<feature type="compositionally biased region" description="Low complexity" evidence="17">
    <location>
        <begin position="92"/>
        <end position="108"/>
    </location>
</feature>
<keyword evidence="10 15" id="KW-0233">DNA recombination</keyword>
<feature type="compositionally biased region" description="Polar residues" evidence="17">
    <location>
        <begin position="23"/>
        <end position="34"/>
    </location>
</feature>
<evidence type="ECO:0000256" key="12">
    <source>
        <dbReference type="ARBA" id="ARBA00023235"/>
    </source>
</evidence>
<dbReference type="GO" id="GO:0000723">
    <property type="term" value="P:telomere maintenance"/>
    <property type="evidence" value="ECO:0007669"/>
    <property type="project" value="InterPro"/>
</dbReference>
<dbReference type="PANTHER" id="PTHR47642:SF5">
    <property type="entry name" value="ATP-DEPENDENT DNA HELICASE"/>
    <property type="match status" value="1"/>
</dbReference>
<evidence type="ECO:0000313" key="20">
    <source>
        <dbReference type="Proteomes" id="UP000006753"/>
    </source>
</evidence>
<feature type="compositionally biased region" description="Acidic residues" evidence="17">
    <location>
        <begin position="145"/>
        <end position="161"/>
    </location>
</feature>
<evidence type="ECO:0000256" key="3">
    <source>
        <dbReference type="ARBA" id="ARBA00022741"/>
    </source>
</evidence>
<comment type="cofactor">
    <cofactor evidence="1 15">
        <name>Mg(2+)</name>
        <dbReference type="ChEBI" id="CHEBI:18420"/>
    </cofactor>
</comment>
<dbReference type="InterPro" id="IPR027417">
    <property type="entry name" value="P-loop_NTPase"/>
</dbReference>
<dbReference type="Proteomes" id="UP000006753">
    <property type="component" value="Unassembled WGS sequence"/>
</dbReference>
<evidence type="ECO:0000256" key="11">
    <source>
        <dbReference type="ARBA" id="ARBA00023204"/>
    </source>
</evidence>
<feature type="compositionally biased region" description="Low complexity" evidence="17">
    <location>
        <begin position="202"/>
        <end position="214"/>
    </location>
</feature>
<evidence type="ECO:0000256" key="16">
    <source>
        <dbReference type="PROSITE-ProRule" id="PRU00047"/>
    </source>
</evidence>
<evidence type="ECO:0000256" key="8">
    <source>
        <dbReference type="ARBA" id="ARBA00023125"/>
    </source>
</evidence>
<dbReference type="HOGENOM" id="CLU_001613_0_1_1"/>
<protein>
    <recommendedName>
        <fullName evidence="15">ATP-dependent DNA helicase PIF1</fullName>
        <ecNumber evidence="15">5.6.2.3</ecNumber>
    </recommendedName>
    <alternativeName>
        <fullName evidence="15">DNA 5'-3' helicase PIF1</fullName>
    </alternativeName>
    <alternativeName>
        <fullName evidence="15">DNA repair and recombination helicase PIF1</fullName>
    </alternativeName>
</protein>
<dbReference type="InterPro" id="IPR049163">
    <property type="entry name" value="Pif1-like_2B_dom"/>
</dbReference>
<feature type="compositionally biased region" description="Polar residues" evidence="17">
    <location>
        <begin position="43"/>
        <end position="58"/>
    </location>
</feature>
<dbReference type="InterPro" id="IPR003593">
    <property type="entry name" value="AAA+_ATPase"/>
</dbReference>
<dbReference type="PROSITE" id="PS50158">
    <property type="entry name" value="ZF_CCHC"/>
    <property type="match status" value="1"/>
</dbReference>
<dbReference type="SMART" id="SM00382">
    <property type="entry name" value="AAA"/>
    <property type="match status" value="1"/>
</dbReference>
<keyword evidence="16" id="KW-0862">Zinc</keyword>
<dbReference type="GO" id="GO:0005739">
    <property type="term" value="C:mitochondrion"/>
    <property type="evidence" value="ECO:0007669"/>
    <property type="project" value="UniProtKB-SubCell"/>
</dbReference>
<dbReference type="GO" id="GO:0005730">
    <property type="term" value="C:nucleolus"/>
    <property type="evidence" value="ECO:0007669"/>
    <property type="project" value="UniProtKB-SubCell"/>
</dbReference>
<dbReference type="InterPro" id="IPR001878">
    <property type="entry name" value="Znf_CCHC"/>
</dbReference>
<keyword evidence="11 15" id="KW-0234">DNA repair</keyword>
<comment type="subcellular location">
    <subcellularLocation>
        <location evidence="2">Nucleus</location>
        <location evidence="2">Nucleolus</location>
    </subcellularLocation>
    <subcellularLocation>
        <location evidence="15">Nucleus</location>
    </subcellularLocation>
    <subcellularLocation>
        <location evidence="15">Mitochondrion</location>
    </subcellularLocation>
</comment>
<dbReference type="EC" id="5.6.2.3" evidence="15"/>
<keyword evidence="16" id="KW-0863">Zinc-finger</keyword>
<feature type="DNA-binding region" evidence="15">
    <location>
        <begin position="783"/>
        <end position="802"/>
    </location>
</feature>
<dbReference type="InterPro" id="IPR010285">
    <property type="entry name" value="DNA_helicase_pif1-like_DEAD"/>
</dbReference>
<evidence type="ECO:0000256" key="17">
    <source>
        <dbReference type="SAM" id="MobiDB-lite"/>
    </source>
</evidence>
<comment type="subunit">
    <text evidence="15">Monomer.</text>
</comment>
<dbReference type="CDD" id="cd18809">
    <property type="entry name" value="SF1_C_RecD"/>
    <property type="match status" value="1"/>
</dbReference>
<feature type="binding site" evidence="15">
    <location>
        <begin position="388"/>
        <end position="395"/>
    </location>
    <ligand>
        <name>ATP</name>
        <dbReference type="ChEBI" id="CHEBI:30616"/>
    </ligand>
</feature>
<evidence type="ECO:0000256" key="14">
    <source>
        <dbReference type="ARBA" id="ARBA00048954"/>
    </source>
</evidence>
<dbReference type="Pfam" id="PF05970">
    <property type="entry name" value="PIF1"/>
    <property type="match status" value="1"/>
</dbReference>
<dbReference type="PANTHER" id="PTHR47642">
    <property type="entry name" value="ATP-DEPENDENT DNA HELICASE"/>
    <property type="match status" value="1"/>
</dbReference>
<evidence type="ECO:0000256" key="5">
    <source>
        <dbReference type="ARBA" id="ARBA00022801"/>
    </source>
</evidence>
<proteinExistence type="inferred from homology"/>
<dbReference type="GeneID" id="18762952"/>
<keyword evidence="7 15" id="KW-0067">ATP-binding</keyword>
<evidence type="ECO:0000256" key="10">
    <source>
        <dbReference type="ARBA" id="ARBA00023172"/>
    </source>
</evidence>
<evidence type="ECO:0000313" key="19">
    <source>
        <dbReference type="EMBL" id="EKD14806.1"/>
    </source>
</evidence>
<dbReference type="SUPFAM" id="SSF52540">
    <property type="entry name" value="P-loop containing nucleoside triphosphate hydrolases"/>
    <property type="match status" value="2"/>
</dbReference>
<dbReference type="InParanoid" id="K1WPA9"/>
<dbReference type="KEGG" id="mbe:MBM_07017"/>
<comment type="function">
    <text evidence="15">DNA-dependent ATPase and 5'-3' DNA helicase required for the maintenance of both mitochondrial and nuclear genome stability.</text>
</comment>
<dbReference type="GO" id="GO:0003697">
    <property type="term" value="F:single-stranded DNA binding"/>
    <property type="evidence" value="ECO:0007669"/>
    <property type="project" value="UniProtKB-ARBA"/>
</dbReference>
<dbReference type="EMBL" id="JH921444">
    <property type="protein sequence ID" value="EKD14806.1"/>
    <property type="molecule type" value="Genomic_DNA"/>
</dbReference>
<keyword evidence="5 15" id="KW-0378">Hydrolase</keyword>
<dbReference type="HAMAP" id="MF_03176">
    <property type="entry name" value="PIF1"/>
    <property type="match status" value="1"/>
</dbReference>
<feature type="compositionally biased region" description="Low complexity" evidence="17">
    <location>
        <begin position="65"/>
        <end position="75"/>
    </location>
</feature>
<feature type="domain" description="CCHC-type" evidence="18">
    <location>
        <begin position="293"/>
        <end position="308"/>
    </location>
</feature>
<dbReference type="InterPro" id="IPR036875">
    <property type="entry name" value="Znf_CCHC_sf"/>
</dbReference>
<keyword evidence="4 15" id="KW-0227">DNA damage</keyword>
<dbReference type="OMA" id="WIRTKIL"/>
<dbReference type="Gene3D" id="3.40.50.300">
    <property type="entry name" value="P-loop containing nucleotide triphosphate hydrolases"/>
    <property type="match status" value="2"/>
</dbReference>
<dbReference type="InterPro" id="IPR048293">
    <property type="entry name" value="PIF1_RRM3_pfh1"/>
</dbReference>
<dbReference type="GO" id="GO:0006310">
    <property type="term" value="P:DNA recombination"/>
    <property type="evidence" value="ECO:0007669"/>
    <property type="project" value="UniProtKB-UniRule"/>
</dbReference>
<gene>
    <name evidence="15" type="primary">PIF1</name>
    <name evidence="19" type="ORF">MBM_07017</name>
</gene>
<evidence type="ECO:0000256" key="4">
    <source>
        <dbReference type="ARBA" id="ARBA00022763"/>
    </source>
</evidence>
<name>K1WPA9_MARBU</name>
<organism evidence="19 20">
    <name type="scientific">Marssonina brunnea f. sp. multigermtubi (strain MB_m1)</name>
    <name type="common">Marssonina leaf spot fungus</name>
    <dbReference type="NCBI Taxonomy" id="1072389"/>
    <lineage>
        <taxon>Eukaryota</taxon>
        <taxon>Fungi</taxon>
        <taxon>Dikarya</taxon>
        <taxon>Ascomycota</taxon>
        <taxon>Pezizomycotina</taxon>
        <taxon>Leotiomycetes</taxon>
        <taxon>Helotiales</taxon>
        <taxon>Drepanopezizaceae</taxon>
        <taxon>Drepanopeziza</taxon>
    </lineage>
</organism>
<dbReference type="AlphaFoldDB" id="K1WPA9"/>
<dbReference type="CDD" id="cd18037">
    <property type="entry name" value="DEXSc_Pif1_like"/>
    <property type="match status" value="1"/>
</dbReference>
<dbReference type="eggNOG" id="KOG0987">
    <property type="taxonomic scope" value="Eukaryota"/>
</dbReference>
<dbReference type="Gene3D" id="4.10.60.10">
    <property type="entry name" value="Zinc finger, CCHC-type"/>
    <property type="match status" value="1"/>
</dbReference>
<evidence type="ECO:0000256" key="6">
    <source>
        <dbReference type="ARBA" id="ARBA00022806"/>
    </source>
</evidence>
<keyword evidence="6 15" id="KW-0347">Helicase</keyword>
<dbReference type="GO" id="GO:0006281">
    <property type="term" value="P:DNA repair"/>
    <property type="evidence" value="ECO:0007669"/>
    <property type="project" value="UniProtKB-UniRule"/>
</dbReference>